<protein>
    <submittedName>
        <fullName evidence="7">Arylsulfatase</fullName>
        <ecNumber evidence="7">3.1.6.1</ecNumber>
    </submittedName>
</protein>
<dbReference type="Pfam" id="PF14707">
    <property type="entry name" value="Sulfatase_C"/>
    <property type="match status" value="1"/>
</dbReference>
<dbReference type="PANTHER" id="PTHR42693:SF53">
    <property type="entry name" value="ENDO-4-O-SULFATASE"/>
    <property type="match status" value="1"/>
</dbReference>
<dbReference type="InterPro" id="IPR017850">
    <property type="entry name" value="Alkaline_phosphatase_core_sf"/>
</dbReference>
<sequence>MITSSHHTNRTSPRSTHSMTSAFRMLLSPWAVRTSVLACLFCCVIAVRADDTPQPNFVVIFTDDQGYQDVGCFGSPDIRTPRLDAMASQGMKFTSFYAQPICGPSRAALMTGCYPMRVAERGNTKQVHPILHQDEITVAEVLKTQGYATACFGKWDLAKHSQTDFFLDLFPTRQGFDYFYGTPTSNDRIANLYRNETLIEPKTDMSTLTRRYTDQAIEFMKRHQDEPFFVYLPHTMPHTRLAASDDFKGSSPRGLYGDVIEEIDFNVGRILDAVESLKLHDRTYVLFTSDNGPWLNKNKNFADGHLPKDHGGSAGPLRSGKVSVFEGGVRVPAILWGPGRVPTGTTCESIATTMDVLPTFAALAGAEVPSDRVIDGQDIRHLFHGDFASADPDRAYFYYLRVHLQAVRQGKWKLHLPREKEPIGAAPFGRNMHIAPADRVGFAQPFLVDLENDLGETTDVSDQNPQVVRRLVALAEDMRKDLGDFDRVGENMRFFDLTGPRPTRPPVPAPRKPAAKQSKHLSTDKAK</sequence>
<dbReference type="EC" id="3.1.6.1" evidence="7"/>
<dbReference type="InterPro" id="IPR000917">
    <property type="entry name" value="Sulfatase_N"/>
</dbReference>
<keyword evidence="4" id="KW-0106">Calcium</keyword>
<evidence type="ECO:0000256" key="4">
    <source>
        <dbReference type="ARBA" id="ARBA00022837"/>
    </source>
</evidence>
<feature type="compositionally biased region" description="Pro residues" evidence="5">
    <location>
        <begin position="502"/>
        <end position="511"/>
    </location>
</feature>
<evidence type="ECO:0000256" key="1">
    <source>
        <dbReference type="ARBA" id="ARBA00008779"/>
    </source>
</evidence>
<keyword evidence="3 7" id="KW-0378">Hydrolase</keyword>
<dbReference type="GO" id="GO:0046872">
    <property type="term" value="F:metal ion binding"/>
    <property type="evidence" value="ECO:0007669"/>
    <property type="project" value="UniProtKB-KW"/>
</dbReference>
<dbReference type="InterPro" id="IPR050738">
    <property type="entry name" value="Sulfatase"/>
</dbReference>
<dbReference type="GO" id="GO:0004065">
    <property type="term" value="F:arylsulfatase activity"/>
    <property type="evidence" value="ECO:0007669"/>
    <property type="project" value="UniProtKB-EC"/>
</dbReference>
<dbReference type="EMBL" id="SJPZ01000001">
    <property type="protein sequence ID" value="TWU66615.1"/>
    <property type="molecule type" value="Genomic_DNA"/>
</dbReference>
<dbReference type="PROSITE" id="PS00523">
    <property type="entry name" value="SULFATASE_1"/>
    <property type="match status" value="1"/>
</dbReference>
<accession>A0A5C6FYB6</accession>
<dbReference type="Pfam" id="PF00884">
    <property type="entry name" value="Sulfatase"/>
    <property type="match status" value="1"/>
</dbReference>
<comment type="similarity">
    <text evidence="1">Belongs to the sulfatase family.</text>
</comment>
<evidence type="ECO:0000256" key="5">
    <source>
        <dbReference type="SAM" id="MobiDB-lite"/>
    </source>
</evidence>
<gene>
    <name evidence="7" type="primary">atsA_46</name>
    <name evidence="7" type="ORF">V7x_21850</name>
</gene>
<dbReference type="InterPro" id="IPR024607">
    <property type="entry name" value="Sulfatase_CS"/>
</dbReference>
<feature type="domain" description="Sulfatase N-terminal" evidence="6">
    <location>
        <begin position="55"/>
        <end position="366"/>
    </location>
</feature>
<dbReference type="Proteomes" id="UP000316476">
    <property type="component" value="Unassembled WGS sequence"/>
</dbReference>
<dbReference type="SUPFAM" id="SSF53649">
    <property type="entry name" value="Alkaline phosphatase-like"/>
    <property type="match status" value="1"/>
</dbReference>
<comment type="caution">
    <text evidence="7">The sequence shown here is derived from an EMBL/GenBank/DDBJ whole genome shotgun (WGS) entry which is preliminary data.</text>
</comment>
<evidence type="ECO:0000313" key="8">
    <source>
        <dbReference type="Proteomes" id="UP000316476"/>
    </source>
</evidence>
<feature type="region of interest" description="Disordered" evidence="5">
    <location>
        <begin position="493"/>
        <end position="527"/>
    </location>
</feature>
<evidence type="ECO:0000313" key="7">
    <source>
        <dbReference type="EMBL" id="TWU66615.1"/>
    </source>
</evidence>
<evidence type="ECO:0000256" key="3">
    <source>
        <dbReference type="ARBA" id="ARBA00022801"/>
    </source>
</evidence>
<dbReference type="Gene3D" id="3.30.1120.10">
    <property type="match status" value="1"/>
</dbReference>
<dbReference type="PANTHER" id="PTHR42693">
    <property type="entry name" value="ARYLSULFATASE FAMILY MEMBER"/>
    <property type="match status" value="1"/>
</dbReference>
<evidence type="ECO:0000256" key="2">
    <source>
        <dbReference type="ARBA" id="ARBA00022723"/>
    </source>
</evidence>
<proteinExistence type="inferred from homology"/>
<dbReference type="Gene3D" id="3.40.720.10">
    <property type="entry name" value="Alkaline Phosphatase, subunit A"/>
    <property type="match status" value="1"/>
</dbReference>
<keyword evidence="2" id="KW-0479">Metal-binding</keyword>
<name>A0A5C6FYB6_9PLAN</name>
<dbReference type="CDD" id="cd16026">
    <property type="entry name" value="GALNS_like"/>
    <property type="match status" value="1"/>
</dbReference>
<reference evidence="7 8" key="1">
    <citation type="submission" date="2019-02" db="EMBL/GenBank/DDBJ databases">
        <title>Deep-cultivation of Planctomycetes and their phenomic and genomic characterization uncovers novel biology.</title>
        <authorList>
            <person name="Wiegand S."/>
            <person name="Jogler M."/>
            <person name="Boedeker C."/>
            <person name="Pinto D."/>
            <person name="Vollmers J."/>
            <person name="Rivas-Marin E."/>
            <person name="Kohn T."/>
            <person name="Peeters S.H."/>
            <person name="Heuer A."/>
            <person name="Rast P."/>
            <person name="Oberbeckmann S."/>
            <person name="Bunk B."/>
            <person name="Jeske O."/>
            <person name="Meyerdierks A."/>
            <person name="Storesund J.E."/>
            <person name="Kallscheuer N."/>
            <person name="Luecker S."/>
            <person name="Lage O.M."/>
            <person name="Pohl T."/>
            <person name="Merkel B.J."/>
            <person name="Hornburger P."/>
            <person name="Mueller R.-W."/>
            <person name="Bruemmer F."/>
            <person name="Labrenz M."/>
            <person name="Spormann A.M."/>
            <person name="Op Den Camp H."/>
            <person name="Overmann J."/>
            <person name="Amann R."/>
            <person name="Jetten M.S.M."/>
            <person name="Mascher T."/>
            <person name="Medema M.H."/>
            <person name="Devos D.P."/>
            <person name="Kaster A.-K."/>
            <person name="Ovreas L."/>
            <person name="Rohde M."/>
            <person name="Galperin M.Y."/>
            <person name="Jogler C."/>
        </authorList>
    </citation>
    <scope>NUCLEOTIDE SEQUENCE [LARGE SCALE GENOMIC DNA]</scope>
    <source>
        <strain evidence="7 8">V7</strain>
    </source>
</reference>
<organism evidence="7 8">
    <name type="scientific">Crateriforma conspicua</name>
    <dbReference type="NCBI Taxonomy" id="2527996"/>
    <lineage>
        <taxon>Bacteria</taxon>
        <taxon>Pseudomonadati</taxon>
        <taxon>Planctomycetota</taxon>
        <taxon>Planctomycetia</taxon>
        <taxon>Planctomycetales</taxon>
        <taxon>Planctomycetaceae</taxon>
        <taxon>Crateriforma</taxon>
    </lineage>
</organism>
<evidence type="ECO:0000259" key="6">
    <source>
        <dbReference type="Pfam" id="PF00884"/>
    </source>
</evidence>
<dbReference type="AlphaFoldDB" id="A0A5C6FYB6"/>